<sequence length="82" mass="9712">MWWCAHEQVASKENLFHDLFQGRNQLKSEGTNFSCLAAYLRGIIKLYSSGSTYLRDLWNKKVKINLKKKFEIFVTLRVWAEI</sequence>
<dbReference type="AlphaFoldDB" id="A0A1J1IVK6"/>
<protein>
    <submittedName>
        <fullName evidence="1">CLUMA_CG016883, isoform A</fullName>
    </submittedName>
</protein>
<keyword evidence="2" id="KW-1185">Reference proteome</keyword>
<accession>A0A1J1IVK6</accession>
<evidence type="ECO:0000313" key="2">
    <source>
        <dbReference type="Proteomes" id="UP000183832"/>
    </source>
</evidence>
<evidence type="ECO:0000313" key="1">
    <source>
        <dbReference type="EMBL" id="CRL03612.1"/>
    </source>
</evidence>
<name>A0A1J1IVK6_9DIPT</name>
<proteinExistence type="predicted"/>
<reference evidence="1 2" key="1">
    <citation type="submission" date="2015-04" db="EMBL/GenBank/DDBJ databases">
        <authorList>
            <person name="Syromyatnikov M.Y."/>
            <person name="Popov V.N."/>
        </authorList>
    </citation>
    <scope>NUCLEOTIDE SEQUENCE [LARGE SCALE GENOMIC DNA]</scope>
</reference>
<gene>
    <name evidence="1" type="ORF">CLUMA_CG016883</name>
</gene>
<organism evidence="1 2">
    <name type="scientific">Clunio marinus</name>
    <dbReference type="NCBI Taxonomy" id="568069"/>
    <lineage>
        <taxon>Eukaryota</taxon>
        <taxon>Metazoa</taxon>
        <taxon>Ecdysozoa</taxon>
        <taxon>Arthropoda</taxon>
        <taxon>Hexapoda</taxon>
        <taxon>Insecta</taxon>
        <taxon>Pterygota</taxon>
        <taxon>Neoptera</taxon>
        <taxon>Endopterygota</taxon>
        <taxon>Diptera</taxon>
        <taxon>Nematocera</taxon>
        <taxon>Chironomoidea</taxon>
        <taxon>Chironomidae</taxon>
        <taxon>Clunio</taxon>
    </lineage>
</organism>
<dbReference type="EMBL" id="CVRI01000059">
    <property type="protein sequence ID" value="CRL03612.1"/>
    <property type="molecule type" value="Genomic_DNA"/>
</dbReference>
<dbReference type="Proteomes" id="UP000183832">
    <property type="component" value="Unassembled WGS sequence"/>
</dbReference>